<proteinExistence type="predicted"/>
<feature type="transmembrane region" description="Helical" evidence="2">
    <location>
        <begin position="73"/>
        <end position="98"/>
    </location>
</feature>
<feature type="domain" description="SPOR" evidence="3">
    <location>
        <begin position="135"/>
        <end position="209"/>
    </location>
</feature>
<sequence length="301" mass="34226">MDENKRKITVWENGKQVKLYVNKNREIPSGRNEQAAALSDSEDEKIPPYTRVSDTKPSKFAMHKRKWKEFKPAILSVLSALVIGSFLGIMMLNMFIMIEDDNHMSGNQNSSAAVTNDDDQDNDKQADRSASSVRLDEIRAYVLQGGVFSEKANADARAGSYRDRGVPVTIWERGDQYFLFIAAATTETQAEQLQQGLVDTDMDDIYVKEWSTGNITTDLTRDENSWAQSFIKTWKDTLESGEFEKNTWDSLLKAYPKDSEQLKELYQSTQQVLEKAGQAEALQKKALLMELWKTFGTTFNN</sequence>
<keyword evidence="2" id="KW-0472">Membrane</keyword>
<dbReference type="InterPro" id="IPR036680">
    <property type="entry name" value="SPOR-like_sf"/>
</dbReference>
<reference evidence="4" key="1">
    <citation type="submission" date="2021-04" db="EMBL/GenBank/DDBJ databases">
        <title>Isolation and polyphasic classification of algal microorganism.</title>
        <authorList>
            <person name="Wang S."/>
        </authorList>
    </citation>
    <scope>NUCLEOTIDE SEQUENCE</scope>
    <source>
        <strain evidence="4">720a</strain>
    </source>
</reference>
<dbReference type="InterPro" id="IPR007730">
    <property type="entry name" value="SPOR-like_dom"/>
</dbReference>
<evidence type="ECO:0000313" key="4">
    <source>
        <dbReference type="EMBL" id="MBR7796948.1"/>
    </source>
</evidence>
<dbReference type="Gene3D" id="3.30.70.1070">
    <property type="entry name" value="Sporulation related repeat"/>
    <property type="match status" value="1"/>
</dbReference>
<dbReference type="PROSITE" id="PS51724">
    <property type="entry name" value="SPOR"/>
    <property type="match status" value="1"/>
</dbReference>
<dbReference type="Proteomes" id="UP000675284">
    <property type="component" value="Unassembled WGS sequence"/>
</dbReference>
<evidence type="ECO:0000256" key="2">
    <source>
        <dbReference type="SAM" id="Phobius"/>
    </source>
</evidence>
<accession>A0A941DZD1</accession>
<dbReference type="SUPFAM" id="SSF110997">
    <property type="entry name" value="Sporulation related repeat"/>
    <property type="match status" value="1"/>
</dbReference>
<feature type="region of interest" description="Disordered" evidence="1">
    <location>
        <begin position="107"/>
        <end position="131"/>
    </location>
</feature>
<evidence type="ECO:0000259" key="3">
    <source>
        <dbReference type="PROSITE" id="PS51724"/>
    </source>
</evidence>
<dbReference type="RefSeq" id="WP_026681291.1">
    <property type="nucleotide sequence ID" value="NZ_BAAACY010000171.1"/>
</dbReference>
<organism evidence="4 5">
    <name type="scientific">Virgibacillus salarius</name>
    <dbReference type="NCBI Taxonomy" id="447199"/>
    <lineage>
        <taxon>Bacteria</taxon>
        <taxon>Bacillati</taxon>
        <taxon>Bacillota</taxon>
        <taxon>Bacilli</taxon>
        <taxon>Bacillales</taxon>
        <taxon>Bacillaceae</taxon>
        <taxon>Virgibacillus</taxon>
    </lineage>
</organism>
<gene>
    <name evidence="4" type="ORF">KCX74_12945</name>
</gene>
<evidence type="ECO:0000313" key="5">
    <source>
        <dbReference type="Proteomes" id="UP000675284"/>
    </source>
</evidence>
<name>A0A941DZD1_9BACI</name>
<comment type="caution">
    <text evidence="4">The sequence shown here is derived from an EMBL/GenBank/DDBJ whole genome shotgun (WGS) entry which is preliminary data.</text>
</comment>
<keyword evidence="2" id="KW-0812">Transmembrane</keyword>
<keyword evidence="5" id="KW-1185">Reference proteome</keyword>
<feature type="region of interest" description="Disordered" evidence="1">
    <location>
        <begin position="26"/>
        <end position="57"/>
    </location>
</feature>
<keyword evidence="2" id="KW-1133">Transmembrane helix</keyword>
<evidence type="ECO:0000256" key="1">
    <source>
        <dbReference type="SAM" id="MobiDB-lite"/>
    </source>
</evidence>
<dbReference type="EMBL" id="JAGSOT010000038">
    <property type="protein sequence ID" value="MBR7796948.1"/>
    <property type="molecule type" value="Genomic_DNA"/>
</dbReference>
<dbReference type="AlphaFoldDB" id="A0A941DZD1"/>
<protein>
    <submittedName>
        <fullName evidence="4">SPOR domain-containing protein</fullName>
    </submittedName>
</protein>
<dbReference type="GO" id="GO:0042834">
    <property type="term" value="F:peptidoglycan binding"/>
    <property type="evidence" value="ECO:0007669"/>
    <property type="project" value="InterPro"/>
</dbReference>